<dbReference type="EMBL" id="JACHLR010000004">
    <property type="protein sequence ID" value="MBB4858133.1"/>
    <property type="molecule type" value="Genomic_DNA"/>
</dbReference>
<dbReference type="RefSeq" id="WP_184243492.1">
    <property type="nucleotide sequence ID" value="NZ_JACHLR010000004.1"/>
</dbReference>
<evidence type="ECO:0000313" key="2">
    <source>
        <dbReference type="EMBL" id="MBB4858133.1"/>
    </source>
</evidence>
<name>A0A7W7K9N1_9SPHN</name>
<keyword evidence="3" id="KW-1185">Reference proteome</keyword>
<feature type="domain" description="Flagella basal body P-ring formation protein FlgA SAF" evidence="1">
    <location>
        <begin position="94"/>
        <end position="138"/>
    </location>
</feature>
<accession>A0A7W7K9N1</accession>
<dbReference type="Pfam" id="PF13144">
    <property type="entry name" value="ChapFlgA"/>
    <property type="match status" value="1"/>
</dbReference>
<sequence length="159" mass="16595">MSIVLAILAAASSGYADLDTIDREVAGFTGAEIGQSGGAMNPVDRRLRLRPCGSPLALSWRTQNHESVVVQCGDPGSWRLFVPVKRETQGLGGTPVINRGDGISIAVNGEGFSVAQPGEAMEAGAVGAWIHVRPINAKPNAEAMRAQVVRPGLVSLPLD</sequence>
<gene>
    <name evidence="2" type="ORF">HNO88_001447</name>
</gene>
<reference evidence="2 3" key="1">
    <citation type="submission" date="2020-08" db="EMBL/GenBank/DDBJ databases">
        <title>Functional genomics of gut bacteria from endangered species of beetles.</title>
        <authorList>
            <person name="Carlos-Shanley C."/>
        </authorList>
    </citation>
    <scope>NUCLEOTIDE SEQUENCE [LARGE SCALE GENOMIC DNA]</scope>
    <source>
        <strain evidence="2 3">S00245</strain>
    </source>
</reference>
<evidence type="ECO:0000313" key="3">
    <source>
        <dbReference type="Proteomes" id="UP000555448"/>
    </source>
</evidence>
<proteinExistence type="predicted"/>
<evidence type="ECO:0000259" key="1">
    <source>
        <dbReference type="Pfam" id="PF13144"/>
    </source>
</evidence>
<dbReference type="Gene3D" id="2.30.30.760">
    <property type="match status" value="1"/>
</dbReference>
<dbReference type="Proteomes" id="UP000555448">
    <property type="component" value="Unassembled WGS sequence"/>
</dbReference>
<dbReference type="InterPro" id="IPR017585">
    <property type="entry name" value="SAF_FlgA"/>
</dbReference>
<keyword evidence="2" id="KW-0969">Cilium</keyword>
<dbReference type="AlphaFoldDB" id="A0A7W7K9N1"/>
<organism evidence="2 3">
    <name type="scientific">Novosphingobium chloroacetimidivorans</name>
    <dbReference type="NCBI Taxonomy" id="1428314"/>
    <lineage>
        <taxon>Bacteria</taxon>
        <taxon>Pseudomonadati</taxon>
        <taxon>Pseudomonadota</taxon>
        <taxon>Alphaproteobacteria</taxon>
        <taxon>Sphingomonadales</taxon>
        <taxon>Sphingomonadaceae</taxon>
        <taxon>Novosphingobium</taxon>
    </lineage>
</organism>
<comment type="caution">
    <text evidence="2">The sequence shown here is derived from an EMBL/GenBank/DDBJ whole genome shotgun (WGS) entry which is preliminary data.</text>
</comment>
<protein>
    <submittedName>
        <fullName evidence="2">Flagella basal body P-ring formation protein FlgA</fullName>
    </submittedName>
</protein>
<keyword evidence="2" id="KW-0966">Cell projection</keyword>
<keyword evidence="2" id="KW-0282">Flagellum</keyword>